<protein>
    <recommendedName>
        <fullName evidence="6">G-protein coupled receptors family 1 profile domain-containing protein</fullName>
    </recommendedName>
</protein>
<feature type="transmembrane region" description="Helical" evidence="5">
    <location>
        <begin position="310"/>
        <end position="329"/>
    </location>
</feature>
<keyword evidence="2 5" id="KW-0812">Transmembrane</keyword>
<evidence type="ECO:0000313" key="7">
    <source>
        <dbReference type="EnsemblMetazoa" id="BGLB026859-PA"/>
    </source>
</evidence>
<organism evidence="7 8">
    <name type="scientific">Biomphalaria glabrata</name>
    <name type="common">Bloodfluke planorb</name>
    <name type="synonym">Freshwater snail</name>
    <dbReference type="NCBI Taxonomy" id="6526"/>
    <lineage>
        <taxon>Eukaryota</taxon>
        <taxon>Metazoa</taxon>
        <taxon>Spiralia</taxon>
        <taxon>Lophotrochozoa</taxon>
        <taxon>Mollusca</taxon>
        <taxon>Gastropoda</taxon>
        <taxon>Heterobranchia</taxon>
        <taxon>Euthyneura</taxon>
        <taxon>Panpulmonata</taxon>
        <taxon>Hygrophila</taxon>
        <taxon>Lymnaeoidea</taxon>
        <taxon>Planorbidae</taxon>
        <taxon>Biomphalaria</taxon>
    </lineage>
</organism>
<dbReference type="InterPro" id="IPR000276">
    <property type="entry name" value="GPCR_Rhodpsn"/>
</dbReference>
<evidence type="ECO:0000256" key="1">
    <source>
        <dbReference type="ARBA" id="ARBA00004370"/>
    </source>
</evidence>
<reference evidence="7" key="1">
    <citation type="submission" date="2020-05" db="UniProtKB">
        <authorList>
            <consortium name="EnsemblMetazoa"/>
        </authorList>
    </citation>
    <scope>IDENTIFICATION</scope>
    <source>
        <strain evidence="7">BB02</strain>
    </source>
</reference>
<dbReference type="AlphaFoldDB" id="A0A2C9L452"/>
<dbReference type="STRING" id="6526.A0A2C9L452"/>
<dbReference type="PROSITE" id="PS50262">
    <property type="entry name" value="G_PROTEIN_RECEP_F1_2"/>
    <property type="match status" value="1"/>
</dbReference>
<dbReference type="VEuPathDB" id="VectorBase:BGLB026859"/>
<dbReference type="GO" id="GO:0004930">
    <property type="term" value="F:G protein-coupled receptor activity"/>
    <property type="evidence" value="ECO:0007669"/>
    <property type="project" value="InterPro"/>
</dbReference>
<evidence type="ECO:0000256" key="5">
    <source>
        <dbReference type="SAM" id="Phobius"/>
    </source>
</evidence>
<dbReference type="InterPro" id="IPR017452">
    <property type="entry name" value="GPCR_Rhodpsn_7TM"/>
</dbReference>
<name>A0A2C9L452_BIOGL</name>
<feature type="transmembrane region" description="Helical" evidence="5">
    <location>
        <begin position="269"/>
        <end position="290"/>
    </location>
</feature>
<accession>A0A2C9L452</accession>
<dbReference type="SUPFAM" id="SSF81321">
    <property type="entry name" value="Family A G protein-coupled receptor-like"/>
    <property type="match status" value="1"/>
</dbReference>
<evidence type="ECO:0000313" key="8">
    <source>
        <dbReference type="Proteomes" id="UP000076420"/>
    </source>
</evidence>
<evidence type="ECO:0000256" key="4">
    <source>
        <dbReference type="ARBA" id="ARBA00023136"/>
    </source>
</evidence>
<dbReference type="GO" id="GO:0016020">
    <property type="term" value="C:membrane"/>
    <property type="evidence" value="ECO:0007669"/>
    <property type="project" value="UniProtKB-SubCell"/>
</dbReference>
<sequence>MELVSASQNRSIRAVNLTLSQSDILSAVTQDSSFTSTANSVRGAINLVLIPILCFFGFVGNLVNMIVLRRYGFKETNILFLTSLSVADFLLTVFHALIRVRHIIEQFDIAAAFLIGSLTSIYLYTPYQMMVSINVCHITTIAVERAIAVCMPFRASNLFSRSRTKACIFFIYIFPVVMLSPALFLYQHQWVYSPVLNLTIAVGVETEFFQVNREPVMIYLSMVVGNLFSSVVPFVIIACCLIVSLKLLKRQLNFLSKVTRKETKGLKGMKMLFSVCLVAILIAVPGIVLVNYCTFSHMAPGVMYDLLIDISNLLCQLHSSTNFIIYVTMSNKFLKAYKKLFCRF</sequence>
<gene>
    <name evidence="7" type="primary">106060162</name>
</gene>
<dbReference type="Pfam" id="PF00001">
    <property type="entry name" value="7tm_1"/>
    <property type="match status" value="1"/>
</dbReference>
<proteinExistence type="predicted"/>
<dbReference type="InterPro" id="IPR052954">
    <property type="entry name" value="GPCR-Ligand_Int"/>
</dbReference>
<feature type="transmembrane region" description="Helical" evidence="5">
    <location>
        <begin position="107"/>
        <end position="125"/>
    </location>
</feature>
<dbReference type="PANTHER" id="PTHR46641:SF2">
    <property type="entry name" value="FMRFAMIDE RECEPTOR"/>
    <property type="match status" value="1"/>
</dbReference>
<dbReference type="Proteomes" id="UP000076420">
    <property type="component" value="Unassembled WGS sequence"/>
</dbReference>
<feature type="transmembrane region" description="Helical" evidence="5">
    <location>
        <begin position="166"/>
        <end position="186"/>
    </location>
</feature>
<dbReference type="Gene3D" id="1.20.1070.10">
    <property type="entry name" value="Rhodopsin 7-helix transmembrane proteins"/>
    <property type="match status" value="1"/>
</dbReference>
<comment type="subcellular location">
    <subcellularLocation>
        <location evidence="1">Membrane</location>
    </subcellularLocation>
</comment>
<keyword evidence="4 5" id="KW-0472">Membrane</keyword>
<feature type="transmembrane region" description="Helical" evidence="5">
    <location>
        <begin position="218"/>
        <end position="248"/>
    </location>
</feature>
<keyword evidence="3 5" id="KW-1133">Transmembrane helix</keyword>
<dbReference type="PANTHER" id="PTHR46641">
    <property type="entry name" value="FMRFAMIDE RECEPTOR-RELATED"/>
    <property type="match status" value="1"/>
</dbReference>
<evidence type="ECO:0000259" key="6">
    <source>
        <dbReference type="PROSITE" id="PS50262"/>
    </source>
</evidence>
<dbReference type="EnsemblMetazoa" id="BGLB026859-RA">
    <property type="protein sequence ID" value="BGLB026859-PA"/>
    <property type="gene ID" value="BGLB026859"/>
</dbReference>
<evidence type="ECO:0000256" key="3">
    <source>
        <dbReference type="ARBA" id="ARBA00022989"/>
    </source>
</evidence>
<dbReference type="KEGG" id="bgt:106060162"/>
<feature type="domain" description="G-protein coupled receptors family 1 profile" evidence="6">
    <location>
        <begin position="60"/>
        <end position="326"/>
    </location>
</feature>
<feature type="transmembrane region" description="Helical" evidence="5">
    <location>
        <begin position="78"/>
        <end position="98"/>
    </location>
</feature>
<dbReference type="VEuPathDB" id="VectorBase:BGLAX_044080"/>
<feature type="transmembrane region" description="Helical" evidence="5">
    <location>
        <begin position="44"/>
        <end position="66"/>
    </location>
</feature>
<dbReference type="PRINTS" id="PR00237">
    <property type="entry name" value="GPCRRHODOPSN"/>
</dbReference>
<evidence type="ECO:0000256" key="2">
    <source>
        <dbReference type="ARBA" id="ARBA00022692"/>
    </source>
</evidence>